<sequence length="55" mass="6205">MFEQYLSHNCEANSLIYRYGLDEFACITLHNDAASGKQLSQNLLTSISSHPIFVI</sequence>
<dbReference type="InterPro" id="IPR029787">
    <property type="entry name" value="Nucleotide_cyclase"/>
</dbReference>
<dbReference type="Proteomes" id="UP001152872">
    <property type="component" value="Unassembled WGS sequence"/>
</dbReference>
<accession>A0A9X4RG70</accession>
<proteinExistence type="predicted"/>
<gene>
    <name evidence="1" type="ORF">FEV09_01150</name>
</gene>
<keyword evidence="2" id="KW-1185">Reference proteome</keyword>
<dbReference type="SUPFAM" id="SSF55073">
    <property type="entry name" value="Nucleotide cyclase"/>
    <property type="match status" value="1"/>
</dbReference>
<dbReference type="EMBL" id="VBTY01000005">
    <property type="protein sequence ID" value="MDG3493156.1"/>
    <property type="molecule type" value="Genomic_DNA"/>
</dbReference>
<evidence type="ECO:0000313" key="1">
    <source>
        <dbReference type="EMBL" id="MDG3493156.1"/>
    </source>
</evidence>
<evidence type="ECO:0008006" key="3">
    <source>
        <dbReference type="Google" id="ProtNLM"/>
    </source>
</evidence>
<name>A0A9X4RG70_9CYAN</name>
<comment type="caution">
    <text evidence="1">The sequence shown here is derived from an EMBL/GenBank/DDBJ whole genome shotgun (WGS) entry which is preliminary data.</text>
</comment>
<organism evidence="1 2">
    <name type="scientific">Pseudanabaena catenata USMAC16</name>
    <dbReference type="NCBI Taxonomy" id="1855837"/>
    <lineage>
        <taxon>Bacteria</taxon>
        <taxon>Bacillati</taxon>
        <taxon>Cyanobacteriota</taxon>
        <taxon>Cyanophyceae</taxon>
        <taxon>Pseudanabaenales</taxon>
        <taxon>Pseudanabaenaceae</taxon>
        <taxon>Pseudanabaena</taxon>
    </lineage>
</organism>
<dbReference type="AlphaFoldDB" id="A0A9X4RG70"/>
<dbReference type="InterPro" id="IPR043128">
    <property type="entry name" value="Rev_trsase/Diguanyl_cyclase"/>
</dbReference>
<evidence type="ECO:0000313" key="2">
    <source>
        <dbReference type="Proteomes" id="UP001152872"/>
    </source>
</evidence>
<reference evidence="1" key="1">
    <citation type="submission" date="2019-05" db="EMBL/GenBank/DDBJ databases">
        <title>Whole genome sequencing of Pseudanabaena catenata USMAC16.</title>
        <authorList>
            <person name="Khan Z."/>
            <person name="Omar W.M."/>
            <person name="Convey P."/>
            <person name="Merican F."/>
            <person name="Najimudin N."/>
        </authorList>
    </citation>
    <scope>NUCLEOTIDE SEQUENCE</scope>
    <source>
        <strain evidence="1">USMAC16</strain>
    </source>
</reference>
<dbReference type="Gene3D" id="3.30.70.270">
    <property type="match status" value="1"/>
</dbReference>
<dbReference type="RefSeq" id="WP_158467600.1">
    <property type="nucleotide sequence ID" value="NZ_VBTY01000005.1"/>
</dbReference>
<protein>
    <recommendedName>
        <fullName evidence="3">GGDEF domain-containing protein</fullName>
    </recommendedName>
</protein>